<proteinExistence type="predicted"/>
<organism evidence="1">
    <name type="scientific">Anguilla anguilla</name>
    <name type="common">European freshwater eel</name>
    <name type="synonym">Muraena anguilla</name>
    <dbReference type="NCBI Taxonomy" id="7936"/>
    <lineage>
        <taxon>Eukaryota</taxon>
        <taxon>Metazoa</taxon>
        <taxon>Chordata</taxon>
        <taxon>Craniata</taxon>
        <taxon>Vertebrata</taxon>
        <taxon>Euteleostomi</taxon>
        <taxon>Actinopterygii</taxon>
        <taxon>Neopterygii</taxon>
        <taxon>Teleostei</taxon>
        <taxon>Anguilliformes</taxon>
        <taxon>Anguillidae</taxon>
        <taxon>Anguilla</taxon>
    </lineage>
</organism>
<dbReference type="EMBL" id="GBXM01081074">
    <property type="protein sequence ID" value="JAH27503.1"/>
    <property type="molecule type" value="Transcribed_RNA"/>
</dbReference>
<protein>
    <submittedName>
        <fullName evidence="1">Uncharacterized protein</fullName>
    </submittedName>
</protein>
<dbReference type="AlphaFoldDB" id="A0A0E9RGL9"/>
<reference evidence="1" key="2">
    <citation type="journal article" date="2015" name="Fish Shellfish Immunol.">
        <title>Early steps in the European eel (Anguilla anguilla)-Vibrio vulnificus interaction in the gills: Role of the RtxA13 toxin.</title>
        <authorList>
            <person name="Callol A."/>
            <person name="Pajuelo D."/>
            <person name="Ebbesson L."/>
            <person name="Teles M."/>
            <person name="MacKenzie S."/>
            <person name="Amaro C."/>
        </authorList>
    </citation>
    <scope>NUCLEOTIDE SEQUENCE</scope>
</reference>
<sequence>MCVCVCVCPYVVYEYVRACCVVSLALSLSATLDPVYHTDRQITSTVSGPMGSYKGRSSGLTDQ</sequence>
<reference evidence="1" key="1">
    <citation type="submission" date="2014-11" db="EMBL/GenBank/DDBJ databases">
        <authorList>
            <person name="Amaro Gonzalez C."/>
        </authorList>
    </citation>
    <scope>NUCLEOTIDE SEQUENCE</scope>
</reference>
<accession>A0A0E9RGL9</accession>
<name>A0A0E9RGL9_ANGAN</name>
<evidence type="ECO:0000313" key="1">
    <source>
        <dbReference type="EMBL" id="JAH27503.1"/>
    </source>
</evidence>